<feature type="region of interest" description="Disordered" evidence="3">
    <location>
        <begin position="1"/>
        <end position="27"/>
    </location>
</feature>
<dbReference type="GO" id="GO:0008270">
    <property type="term" value="F:zinc ion binding"/>
    <property type="evidence" value="ECO:0007669"/>
    <property type="project" value="InterPro"/>
</dbReference>
<keyword evidence="2" id="KW-0539">Nucleus</keyword>
<gene>
    <name evidence="5" type="ORF">FCIRC_2972</name>
</gene>
<evidence type="ECO:0000256" key="3">
    <source>
        <dbReference type="SAM" id="MobiDB-lite"/>
    </source>
</evidence>
<dbReference type="PROSITE" id="PS50048">
    <property type="entry name" value="ZN2_CY6_FUNGAL_2"/>
    <property type="match status" value="1"/>
</dbReference>
<dbReference type="GO" id="GO:0001080">
    <property type="term" value="P:nitrogen catabolite activation of transcription from RNA polymerase II promoter"/>
    <property type="evidence" value="ECO:0007669"/>
    <property type="project" value="TreeGrafter"/>
</dbReference>
<evidence type="ECO:0000313" key="6">
    <source>
        <dbReference type="Proteomes" id="UP000572754"/>
    </source>
</evidence>
<feature type="region of interest" description="Disordered" evidence="3">
    <location>
        <begin position="68"/>
        <end position="100"/>
    </location>
</feature>
<evidence type="ECO:0000256" key="2">
    <source>
        <dbReference type="ARBA" id="ARBA00023242"/>
    </source>
</evidence>
<sequence length="610" mass="68576">MPAFSIQTTPSMPEGRTRPYRRSKRPKPCNACRRRRVACVRQGNLACAFCIERDLECVVEVAATIGHAQDGTPGARNGESVDTAGQVTQSQFDQKTGHTAQHVGLTSDHDNFILRHWMWTGSNESTNGIWSRRQHNADSSSPVHFAAFPDAHLDTRPNYYPKNIIDSAVEFCQSELMDTYFEYVHPSFPLLGPQRRSTISPSATLRASMYALALKHCPLAQDVDPWIFTDFNKQALNIERHAPKLETIEAALLFAQRHAHVLRAPTMPGMSAEVGSIVGMAHDLGLNIDPISWDISEAEKRRRRRLWWGVFIQDKWNALTLGRPSFLMDGQTDHSELTLSDFAEEGSTTPDLEDCDAANQFIATASLTMILSKILTHYYSVRTSHLNRELSETESKLSVYLEELEAWNRRCLVPLLTKTGFPDSTGGHPGSLQSVPFHWELSLSLGPLELAYYTTQVMLYKGVLRELNASSCMSGQLWERLSMHSKTVASSAVHFLESLPVARTSAFWWSTSKLNFSIVGSFMIRMYLSSPSADNRRFWMDQFTFYRKLLRTHSLGCGITRHAFLRLDLLTGRQNVGDSGPEEDNSNSLSTAGDEAISDTLSWESIGMEW</sequence>
<dbReference type="SUPFAM" id="SSF57701">
    <property type="entry name" value="Zn2/Cys6 DNA-binding domain"/>
    <property type="match status" value="1"/>
</dbReference>
<dbReference type="InterPro" id="IPR036864">
    <property type="entry name" value="Zn2-C6_fun-type_DNA-bd_sf"/>
</dbReference>
<dbReference type="GO" id="GO:0000981">
    <property type="term" value="F:DNA-binding transcription factor activity, RNA polymerase II-specific"/>
    <property type="evidence" value="ECO:0007669"/>
    <property type="project" value="InterPro"/>
</dbReference>
<dbReference type="EMBL" id="JAAQPE010000097">
    <property type="protein sequence ID" value="KAF5686255.1"/>
    <property type="molecule type" value="Genomic_DNA"/>
</dbReference>
<proteinExistence type="predicted"/>
<dbReference type="GO" id="GO:0006351">
    <property type="term" value="P:DNA-templated transcription"/>
    <property type="evidence" value="ECO:0007669"/>
    <property type="project" value="InterPro"/>
</dbReference>
<feature type="compositionally biased region" description="Polar residues" evidence="3">
    <location>
        <begin position="83"/>
        <end position="99"/>
    </location>
</feature>
<reference evidence="6" key="1">
    <citation type="journal article" date="2020" name="BMC Genomics">
        <title>Correction to: Identification and distribution of gene clusters required for synthesis of sphingolipid metabolism inhibitors in diverse species of the filamentous fungus Fusarium.</title>
        <authorList>
            <person name="Kim H.S."/>
            <person name="Lohmar J.M."/>
            <person name="Busman M."/>
            <person name="Brown D.W."/>
            <person name="Naumann T.A."/>
            <person name="Divon H.H."/>
            <person name="Lysoe E."/>
            <person name="Uhlig S."/>
            <person name="Proctor R.H."/>
        </authorList>
    </citation>
    <scope>NUCLEOTIDE SEQUENCE [LARGE SCALE GENOMIC DNA]</scope>
    <source>
        <strain evidence="6">NRRL 25331</strain>
    </source>
</reference>
<dbReference type="InterPro" id="IPR050797">
    <property type="entry name" value="Carb_Metab_Trans_Reg"/>
</dbReference>
<dbReference type="PANTHER" id="PTHR31668:SF10">
    <property type="entry name" value="ZN(II)2CYS6 TRANSCRIPTION FACTOR (EUROFUNG)"/>
    <property type="match status" value="1"/>
</dbReference>
<feature type="domain" description="Zn(2)-C6 fungal-type" evidence="4">
    <location>
        <begin position="28"/>
        <end position="59"/>
    </location>
</feature>
<accession>A0A8H5X8D6</accession>
<dbReference type="CDD" id="cd12148">
    <property type="entry name" value="fungal_TF_MHR"/>
    <property type="match status" value="1"/>
</dbReference>
<dbReference type="Pfam" id="PF04082">
    <property type="entry name" value="Fungal_trans"/>
    <property type="match status" value="1"/>
</dbReference>
<protein>
    <submittedName>
        <fullName evidence="5">DAL81-transcriptional activator</fullName>
    </submittedName>
</protein>
<dbReference type="AlphaFoldDB" id="A0A8H5X8D6"/>
<feature type="compositionally biased region" description="Basic residues" evidence="3">
    <location>
        <begin position="18"/>
        <end position="27"/>
    </location>
</feature>
<organism evidence="5 6">
    <name type="scientific">Fusarium circinatum</name>
    <name type="common">Pitch canker fungus</name>
    <name type="synonym">Gibberella circinata</name>
    <dbReference type="NCBI Taxonomy" id="48490"/>
    <lineage>
        <taxon>Eukaryota</taxon>
        <taxon>Fungi</taxon>
        <taxon>Dikarya</taxon>
        <taxon>Ascomycota</taxon>
        <taxon>Pezizomycotina</taxon>
        <taxon>Sordariomycetes</taxon>
        <taxon>Hypocreomycetidae</taxon>
        <taxon>Hypocreales</taxon>
        <taxon>Nectriaceae</taxon>
        <taxon>Fusarium</taxon>
        <taxon>Fusarium fujikuroi species complex</taxon>
    </lineage>
</organism>
<dbReference type="InterPro" id="IPR007219">
    <property type="entry name" value="XnlR_reg_dom"/>
</dbReference>
<reference evidence="5 6" key="2">
    <citation type="submission" date="2020-05" db="EMBL/GenBank/DDBJ databases">
        <title>Identification and distribution of gene clusters putatively required for synthesis of sphingolipid metabolism inhibitors in phylogenetically diverse species of the filamentous fungus Fusarium.</title>
        <authorList>
            <person name="Kim H.-S."/>
            <person name="Busman M."/>
            <person name="Brown D.W."/>
            <person name="Divon H."/>
            <person name="Uhlig S."/>
            <person name="Proctor R.H."/>
        </authorList>
    </citation>
    <scope>NUCLEOTIDE SEQUENCE [LARGE SCALE GENOMIC DNA]</scope>
    <source>
        <strain evidence="5 6">NRRL 25331</strain>
    </source>
</reference>
<dbReference type="InterPro" id="IPR001138">
    <property type="entry name" value="Zn2Cys6_DnaBD"/>
</dbReference>
<evidence type="ECO:0000313" key="5">
    <source>
        <dbReference type="EMBL" id="KAF5686255.1"/>
    </source>
</evidence>
<evidence type="ECO:0000259" key="4">
    <source>
        <dbReference type="PROSITE" id="PS50048"/>
    </source>
</evidence>
<dbReference type="SMART" id="SM00906">
    <property type="entry name" value="Fungal_trans"/>
    <property type="match status" value="1"/>
</dbReference>
<dbReference type="GO" id="GO:0003677">
    <property type="term" value="F:DNA binding"/>
    <property type="evidence" value="ECO:0007669"/>
    <property type="project" value="InterPro"/>
</dbReference>
<keyword evidence="6" id="KW-1185">Reference proteome</keyword>
<dbReference type="PROSITE" id="PS00463">
    <property type="entry name" value="ZN2_CY6_FUNGAL_1"/>
    <property type="match status" value="1"/>
</dbReference>
<comment type="caution">
    <text evidence="5">The sequence shown here is derived from an EMBL/GenBank/DDBJ whole genome shotgun (WGS) entry which is preliminary data.</text>
</comment>
<feature type="compositionally biased region" description="Polar residues" evidence="3">
    <location>
        <begin position="1"/>
        <end position="11"/>
    </location>
</feature>
<evidence type="ECO:0000256" key="1">
    <source>
        <dbReference type="ARBA" id="ARBA00022723"/>
    </source>
</evidence>
<dbReference type="GO" id="GO:0005634">
    <property type="term" value="C:nucleus"/>
    <property type="evidence" value="ECO:0007669"/>
    <property type="project" value="TreeGrafter"/>
</dbReference>
<keyword evidence="1" id="KW-0479">Metal-binding</keyword>
<name>A0A8H5X8D6_FUSCI</name>
<dbReference type="PANTHER" id="PTHR31668">
    <property type="entry name" value="GLUCOSE TRANSPORT TRANSCRIPTION REGULATOR RGT1-RELATED-RELATED"/>
    <property type="match status" value="1"/>
</dbReference>
<dbReference type="Proteomes" id="UP000572754">
    <property type="component" value="Unassembled WGS sequence"/>
</dbReference>